<dbReference type="GO" id="GO:0016567">
    <property type="term" value="P:protein ubiquitination"/>
    <property type="evidence" value="ECO:0007669"/>
    <property type="project" value="UniProtKB-UniPathway"/>
</dbReference>
<evidence type="ECO:0000256" key="1">
    <source>
        <dbReference type="ARBA" id="ARBA00006445"/>
    </source>
</evidence>
<protein>
    <submittedName>
        <fullName evidence="10">Anaphase-promoting complex subunit cdc20-like protein</fullName>
    </submittedName>
</protein>
<dbReference type="GO" id="GO:0005680">
    <property type="term" value="C:anaphase-promoting complex"/>
    <property type="evidence" value="ECO:0000318"/>
    <property type="project" value="GO_Central"/>
</dbReference>
<dbReference type="GO" id="GO:0010997">
    <property type="term" value="F:anaphase-promoting complex binding"/>
    <property type="evidence" value="ECO:0000318"/>
    <property type="project" value="GO_Central"/>
</dbReference>
<evidence type="ECO:0000256" key="7">
    <source>
        <dbReference type="PROSITE-ProRule" id="PRU00221"/>
    </source>
</evidence>
<evidence type="ECO:0000256" key="3">
    <source>
        <dbReference type="ARBA" id="ARBA00022618"/>
    </source>
</evidence>
<evidence type="ECO:0000256" key="6">
    <source>
        <dbReference type="ARBA" id="ARBA00023306"/>
    </source>
</evidence>
<gene>
    <name evidence="10" type="ordered locus">MTR_2g100460</name>
</gene>
<dbReference type="InterPro" id="IPR033010">
    <property type="entry name" value="Cdc20/Fizzy"/>
</dbReference>
<organism evidence="10 12">
    <name type="scientific">Medicago truncatula</name>
    <name type="common">Barrel medic</name>
    <name type="synonym">Medicago tribuloides</name>
    <dbReference type="NCBI Taxonomy" id="3880"/>
    <lineage>
        <taxon>Eukaryota</taxon>
        <taxon>Viridiplantae</taxon>
        <taxon>Streptophyta</taxon>
        <taxon>Embryophyta</taxon>
        <taxon>Tracheophyta</taxon>
        <taxon>Spermatophyta</taxon>
        <taxon>Magnoliopsida</taxon>
        <taxon>eudicotyledons</taxon>
        <taxon>Gunneridae</taxon>
        <taxon>Pentapetalae</taxon>
        <taxon>rosids</taxon>
        <taxon>fabids</taxon>
        <taxon>Fabales</taxon>
        <taxon>Fabaceae</taxon>
        <taxon>Papilionoideae</taxon>
        <taxon>50 kb inversion clade</taxon>
        <taxon>NPAAA clade</taxon>
        <taxon>Hologalegina</taxon>
        <taxon>IRL clade</taxon>
        <taxon>Trifolieae</taxon>
        <taxon>Medicago</taxon>
    </lineage>
</organism>
<dbReference type="Gene3D" id="2.130.10.10">
    <property type="entry name" value="YVTN repeat-like/Quinoprotein amine dehydrogenase"/>
    <property type="match status" value="1"/>
</dbReference>
<accession>G7IHW1</accession>
<dbReference type="InterPro" id="IPR036322">
    <property type="entry name" value="WD40_repeat_dom_sf"/>
</dbReference>
<dbReference type="PaxDb" id="3880-AES67890"/>
<dbReference type="EMBL" id="CM001218">
    <property type="protein sequence ID" value="AES67890.2"/>
    <property type="molecule type" value="Genomic_DNA"/>
</dbReference>
<reference evidence="10 12" key="2">
    <citation type="journal article" date="2014" name="BMC Genomics">
        <title>An improved genome release (version Mt4.0) for the model legume Medicago truncatula.</title>
        <authorList>
            <person name="Tang H."/>
            <person name="Krishnakumar V."/>
            <person name="Bidwell S."/>
            <person name="Rosen B."/>
            <person name="Chan A."/>
            <person name="Zhou S."/>
            <person name="Gentzbittel L."/>
            <person name="Childs K.L."/>
            <person name="Yandell M."/>
            <person name="Gundlach H."/>
            <person name="Mayer K.F."/>
            <person name="Schwartz D.C."/>
            <person name="Town C.D."/>
        </authorList>
    </citation>
    <scope>GENOME REANNOTATION</scope>
    <source>
        <strain evidence="11 12">cv. Jemalong A17</strain>
    </source>
</reference>
<evidence type="ECO:0000256" key="2">
    <source>
        <dbReference type="ARBA" id="ARBA00022574"/>
    </source>
</evidence>
<feature type="domain" description="CDC20/Fizzy WD40" evidence="9">
    <location>
        <begin position="74"/>
        <end position="360"/>
    </location>
</feature>
<dbReference type="GO" id="GO:1905786">
    <property type="term" value="P:positive regulation of anaphase-promoting complex-dependent catabolic process"/>
    <property type="evidence" value="ECO:0000318"/>
    <property type="project" value="GO_Central"/>
</dbReference>
<evidence type="ECO:0000313" key="10">
    <source>
        <dbReference type="EMBL" id="AES67890.2"/>
    </source>
</evidence>
<keyword evidence="8" id="KW-0732">Signal</keyword>
<dbReference type="STRING" id="3880.G7IHW1"/>
<dbReference type="PANTHER" id="PTHR19918:SF39">
    <property type="entry name" value="TRANSDUCIN FAMILY PROTEIN_WD-40 REPEAT PROTEIN"/>
    <property type="match status" value="1"/>
</dbReference>
<reference evidence="11" key="3">
    <citation type="submission" date="2015-04" db="UniProtKB">
        <authorList>
            <consortium name="EnsemblPlants"/>
        </authorList>
    </citation>
    <scope>IDENTIFICATION</scope>
    <source>
        <strain evidence="11">cv. Jemalong A17</strain>
    </source>
</reference>
<evidence type="ECO:0000256" key="4">
    <source>
        <dbReference type="ARBA" id="ARBA00022737"/>
    </source>
</evidence>
<dbReference type="GO" id="GO:0051301">
    <property type="term" value="P:cell division"/>
    <property type="evidence" value="ECO:0007669"/>
    <property type="project" value="UniProtKB-KW"/>
</dbReference>
<evidence type="ECO:0000259" key="9">
    <source>
        <dbReference type="Pfam" id="PF24807"/>
    </source>
</evidence>
<dbReference type="HOGENOM" id="CLU_014831_6_1_1"/>
<feature type="repeat" description="WD" evidence="7">
    <location>
        <begin position="329"/>
        <end position="362"/>
    </location>
</feature>
<keyword evidence="3" id="KW-0132">Cell division</keyword>
<evidence type="ECO:0000313" key="12">
    <source>
        <dbReference type="Proteomes" id="UP000002051"/>
    </source>
</evidence>
<keyword evidence="5" id="KW-0498">Mitosis</keyword>
<dbReference type="PROSITE" id="PS00678">
    <property type="entry name" value="WD_REPEATS_1"/>
    <property type="match status" value="2"/>
</dbReference>
<dbReference type="AlphaFoldDB" id="G7IHW1"/>
<keyword evidence="12" id="KW-1185">Reference proteome</keyword>
<dbReference type="GO" id="GO:0031145">
    <property type="term" value="P:anaphase-promoting complex-dependent catabolic process"/>
    <property type="evidence" value="ECO:0000318"/>
    <property type="project" value="GO_Central"/>
</dbReference>
<dbReference type="InterPro" id="IPR015943">
    <property type="entry name" value="WD40/YVTN_repeat-like_dom_sf"/>
</dbReference>
<feature type="signal peptide" evidence="8">
    <location>
        <begin position="1"/>
        <end position="21"/>
    </location>
</feature>
<feature type="repeat" description="WD" evidence="7">
    <location>
        <begin position="121"/>
        <end position="162"/>
    </location>
</feature>
<proteinExistence type="inferred from homology"/>
<dbReference type="UniPathway" id="UPA00143"/>
<dbReference type="InterPro" id="IPR019775">
    <property type="entry name" value="WD40_repeat_CS"/>
</dbReference>
<reference evidence="10 12" key="1">
    <citation type="journal article" date="2011" name="Nature">
        <title>The Medicago genome provides insight into the evolution of rhizobial symbioses.</title>
        <authorList>
            <person name="Young N.D."/>
            <person name="Debelle F."/>
            <person name="Oldroyd G.E."/>
            <person name="Geurts R."/>
            <person name="Cannon S.B."/>
            <person name="Udvardi M.K."/>
            <person name="Benedito V.A."/>
            <person name="Mayer K.F."/>
            <person name="Gouzy J."/>
            <person name="Schoof H."/>
            <person name="Van de Peer Y."/>
            <person name="Proost S."/>
            <person name="Cook D.R."/>
            <person name="Meyers B.C."/>
            <person name="Spannagl M."/>
            <person name="Cheung F."/>
            <person name="De Mita S."/>
            <person name="Krishnakumar V."/>
            <person name="Gundlach H."/>
            <person name="Zhou S."/>
            <person name="Mudge J."/>
            <person name="Bharti A.K."/>
            <person name="Murray J.D."/>
            <person name="Naoumkina M.A."/>
            <person name="Rosen B."/>
            <person name="Silverstein K.A."/>
            <person name="Tang H."/>
            <person name="Rombauts S."/>
            <person name="Zhao P.X."/>
            <person name="Zhou P."/>
            <person name="Barbe V."/>
            <person name="Bardou P."/>
            <person name="Bechner M."/>
            <person name="Bellec A."/>
            <person name="Berger A."/>
            <person name="Berges H."/>
            <person name="Bidwell S."/>
            <person name="Bisseling T."/>
            <person name="Choisne N."/>
            <person name="Couloux A."/>
            <person name="Denny R."/>
            <person name="Deshpande S."/>
            <person name="Dai X."/>
            <person name="Doyle J.J."/>
            <person name="Dudez A.M."/>
            <person name="Farmer A.D."/>
            <person name="Fouteau S."/>
            <person name="Franken C."/>
            <person name="Gibelin C."/>
            <person name="Gish J."/>
            <person name="Goldstein S."/>
            <person name="Gonzalez A.J."/>
            <person name="Green P.J."/>
            <person name="Hallab A."/>
            <person name="Hartog M."/>
            <person name="Hua A."/>
            <person name="Humphray S.J."/>
            <person name="Jeong D.H."/>
            <person name="Jing Y."/>
            <person name="Jocker A."/>
            <person name="Kenton S.M."/>
            <person name="Kim D.J."/>
            <person name="Klee K."/>
            <person name="Lai H."/>
            <person name="Lang C."/>
            <person name="Lin S."/>
            <person name="Macmil S.L."/>
            <person name="Magdelenat G."/>
            <person name="Matthews L."/>
            <person name="McCorrison J."/>
            <person name="Monaghan E.L."/>
            <person name="Mun J.H."/>
            <person name="Najar F.Z."/>
            <person name="Nicholson C."/>
            <person name="Noirot C."/>
            <person name="O'Bleness M."/>
            <person name="Paule C.R."/>
            <person name="Poulain J."/>
            <person name="Prion F."/>
            <person name="Qin B."/>
            <person name="Qu C."/>
            <person name="Retzel E.F."/>
            <person name="Riddle C."/>
            <person name="Sallet E."/>
            <person name="Samain S."/>
            <person name="Samson N."/>
            <person name="Sanders I."/>
            <person name="Saurat O."/>
            <person name="Scarpelli C."/>
            <person name="Schiex T."/>
            <person name="Segurens B."/>
            <person name="Severin A.J."/>
            <person name="Sherrier D.J."/>
            <person name="Shi R."/>
            <person name="Sims S."/>
            <person name="Singer S.R."/>
            <person name="Sinharoy S."/>
            <person name="Sterck L."/>
            <person name="Viollet A."/>
            <person name="Wang B.B."/>
            <person name="Wang K."/>
            <person name="Wang M."/>
            <person name="Wang X."/>
            <person name="Warfsmann J."/>
            <person name="Weissenbach J."/>
            <person name="White D.D."/>
            <person name="White J.D."/>
            <person name="Wiley G.B."/>
            <person name="Wincker P."/>
            <person name="Xing Y."/>
            <person name="Yang L."/>
            <person name="Yao Z."/>
            <person name="Ying F."/>
            <person name="Zhai J."/>
            <person name="Zhou L."/>
            <person name="Zuber A."/>
            <person name="Denarie J."/>
            <person name="Dixon R.A."/>
            <person name="May G.D."/>
            <person name="Schwartz D.C."/>
            <person name="Rogers J."/>
            <person name="Quetier F."/>
            <person name="Town C.D."/>
            <person name="Roe B.A."/>
        </authorList>
    </citation>
    <scope>NUCLEOTIDE SEQUENCE [LARGE SCALE GENOMIC DNA]</scope>
    <source>
        <strain evidence="10">A17</strain>
        <strain evidence="11 12">cv. Jemalong A17</strain>
    </source>
</reference>
<comment type="similarity">
    <text evidence="1">Belongs to the WD repeat CDC20/Fizzy family.</text>
</comment>
<evidence type="ECO:0000313" key="11">
    <source>
        <dbReference type="EnsemblPlants" id="AES67890"/>
    </source>
</evidence>
<dbReference type="GO" id="GO:1990757">
    <property type="term" value="F:ubiquitin ligase activator activity"/>
    <property type="evidence" value="ECO:0000318"/>
    <property type="project" value="GO_Central"/>
</dbReference>
<dbReference type="InterPro" id="IPR001680">
    <property type="entry name" value="WD40_rpt"/>
</dbReference>
<dbReference type="Pfam" id="PF24807">
    <property type="entry name" value="WD40_CDC20-Fz"/>
    <property type="match status" value="1"/>
</dbReference>
<keyword evidence="2 7" id="KW-0853">WD repeat</keyword>
<dbReference type="SUPFAM" id="SSF50978">
    <property type="entry name" value="WD40 repeat-like"/>
    <property type="match status" value="1"/>
</dbReference>
<keyword evidence="6" id="KW-0131">Cell cycle</keyword>
<dbReference type="eggNOG" id="KOG0305">
    <property type="taxonomic scope" value="Eukaryota"/>
</dbReference>
<dbReference type="PROSITE" id="PS50294">
    <property type="entry name" value="WD_REPEATS_REGION"/>
    <property type="match status" value="1"/>
</dbReference>
<name>G7IHW1_MEDTR</name>
<feature type="chain" id="PRO_5014572203" evidence="8">
    <location>
        <begin position="22"/>
        <end position="386"/>
    </location>
</feature>
<evidence type="ECO:0000256" key="5">
    <source>
        <dbReference type="ARBA" id="ARBA00022776"/>
    </source>
</evidence>
<dbReference type="InterPro" id="IPR056150">
    <property type="entry name" value="WD40_CDC20-Fz"/>
</dbReference>
<dbReference type="SMART" id="SM00320">
    <property type="entry name" value="WD40"/>
    <property type="match status" value="4"/>
</dbReference>
<evidence type="ECO:0000256" key="8">
    <source>
        <dbReference type="SAM" id="SignalP"/>
    </source>
</evidence>
<dbReference type="Proteomes" id="UP000002051">
    <property type="component" value="Chromosome 2"/>
</dbReference>
<dbReference type="EnsemblPlants" id="AES67890">
    <property type="protein sequence ID" value="AES67890"/>
    <property type="gene ID" value="MTR_2g100460"/>
</dbReference>
<sequence>MATNSLTLVTIFIFAMALCTTLPFDAVRVPLAVSRCIDCVYCTPPPPGSCCSKLKVRRAFRTHDRVWLSCEITLNATDILECFPLNLLDWGRTGVLSIALNDIVVLCSDSDGFYDSVALPTTLEDGPITSVSWQPDGHILAIGLMNSIVQLWDTSTMTRISTWSVGHRFAVSSLAWNNSHILTTGALDGKIVNNDVRVRTHIVSTYSGHTHKCAGSSGLSMANNWSAASSNSRPTRWLHKFEEHTAPIKALAWCPFQRNLLASGGGEGDQCIKMWNTHTGAQLNSVDTGSEVGALLWNENERELLSSHGFSQNQLTLWKYPSMLKMADLNGHTSKVLHMAQSPDGCKVASAANDGTVKIWNIFGNPAAAPKTNNEPFANFNRSSIR</sequence>
<keyword evidence="4" id="KW-0677">Repeat</keyword>
<dbReference type="PANTHER" id="PTHR19918">
    <property type="entry name" value="CELL DIVISION CYCLE 20 CDC20 FIZZY -RELATED"/>
    <property type="match status" value="1"/>
</dbReference>
<accession>A0A0C3V946</accession>
<dbReference type="PROSITE" id="PS50082">
    <property type="entry name" value="WD_REPEATS_2"/>
    <property type="match status" value="2"/>
</dbReference>